<dbReference type="InterPro" id="IPR000021">
    <property type="entry name" value="Hok/gef_toxin"/>
</dbReference>
<evidence type="ECO:0000256" key="4">
    <source>
        <dbReference type="ARBA" id="ARBA00022649"/>
    </source>
</evidence>
<evidence type="ECO:0000256" key="1">
    <source>
        <dbReference type="ARBA" id="ARBA00004377"/>
    </source>
</evidence>
<evidence type="ECO:0000313" key="9">
    <source>
        <dbReference type="EMBL" id="AAG56128.1"/>
    </source>
</evidence>
<keyword evidence="4" id="KW-1277">Toxin-antitoxin system</keyword>
<dbReference type="Pfam" id="PF01848">
    <property type="entry name" value="HOK_GEF"/>
    <property type="match status" value="1"/>
</dbReference>
<proteinExistence type="inferred from homology"/>
<dbReference type="Proteomes" id="UP000177471">
    <property type="component" value="Chromosome"/>
</dbReference>
<dbReference type="EMBL" id="AE005174">
    <property type="protein sequence ID" value="AAG56128.1"/>
    <property type="molecule type" value="Genomic_DNA"/>
</dbReference>
<dbReference type="GO" id="GO:0005886">
    <property type="term" value="C:plasma membrane"/>
    <property type="evidence" value="ECO:0007669"/>
    <property type="project" value="UniProtKB-SubCell"/>
</dbReference>
<evidence type="ECO:0000313" key="12">
    <source>
        <dbReference type="Proteomes" id="UP000177471"/>
    </source>
</evidence>
<feature type="transmembrane region" description="Helical" evidence="8">
    <location>
        <begin position="25"/>
        <end position="44"/>
    </location>
</feature>
<evidence type="ECO:0000313" key="10">
    <source>
        <dbReference type="EMBL" id="APA42328.1"/>
    </source>
</evidence>
<evidence type="ECO:0000256" key="8">
    <source>
        <dbReference type="RuleBase" id="RU221113"/>
    </source>
</evidence>
<dbReference type="Proteomes" id="UP000002519">
    <property type="component" value="Chromosome"/>
</dbReference>
<comment type="subcellular location">
    <subcellularLocation>
        <location evidence="1 8">Cell inner membrane</location>
        <topology evidence="1 8">Single-pass membrane protein</topology>
    </subcellularLocation>
</comment>
<keyword evidence="3" id="KW-0997">Cell inner membrane</keyword>
<dbReference type="KEGG" id="ece:Z2054"/>
<evidence type="ECO:0000313" key="11">
    <source>
        <dbReference type="Proteomes" id="UP000002519"/>
    </source>
</evidence>
<dbReference type="PRINTS" id="PR00281">
    <property type="entry name" value="HOKGEFTOXIC"/>
</dbReference>
<dbReference type="PIR" id="D85708">
    <property type="entry name" value="D85708"/>
</dbReference>
<dbReference type="AlphaFoldDB" id="A0A9Q6ZIY1"/>
<dbReference type="PATRIC" id="fig|386585.9.peg.1874"/>
<protein>
    <submittedName>
        <fullName evidence="9">Killer protein encoded by prophage CP-933O paralogous proteins disrupt host membranes when produced in excess</fullName>
    </submittedName>
</protein>
<keyword evidence="5 8" id="KW-0812">Transmembrane</keyword>
<evidence type="ECO:0000256" key="2">
    <source>
        <dbReference type="ARBA" id="ARBA00022475"/>
    </source>
</evidence>
<organism evidence="9 11">
    <name type="scientific">Escherichia coli O157:H7</name>
    <dbReference type="NCBI Taxonomy" id="83334"/>
    <lineage>
        <taxon>Bacteria</taxon>
        <taxon>Pseudomonadati</taxon>
        <taxon>Pseudomonadota</taxon>
        <taxon>Gammaproteobacteria</taxon>
        <taxon>Enterobacterales</taxon>
        <taxon>Enterobacteriaceae</taxon>
        <taxon>Escherichia</taxon>
    </lineage>
</organism>
<evidence type="ECO:0000256" key="6">
    <source>
        <dbReference type="ARBA" id="ARBA00022989"/>
    </source>
</evidence>
<keyword evidence="2" id="KW-1003">Cell membrane</keyword>
<keyword evidence="7 8" id="KW-0472">Membrane</keyword>
<name>A0A9Q6ZIY1_ECO57</name>
<dbReference type="EMBL" id="CP017669">
    <property type="protein sequence ID" value="APA42328.1"/>
    <property type="molecule type" value="Genomic_DNA"/>
</dbReference>
<comment type="similarity">
    <text evidence="8">Belongs to the hok/gef family.</text>
</comment>
<evidence type="ECO:0000256" key="5">
    <source>
        <dbReference type="ARBA" id="ARBA00022692"/>
    </source>
</evidence>
<gene>
    <name evidence="9" type="ordered locus">Z2054</name>
    <name evidence="10" type="ORF">AU473_16135</name>
</gene>
<keyword evidence="6 8" id="KW-1133">Transmembrane helix</keyword>
<dbReference type="OMA" id="YLCELTQ"/>
<accession>A0A9Q6ZIY1</accession>
<evidence type="ECO:0000256" key="7">
    <source>
        <dbReference type="ARBA" id="ARBA00023136"/>
    </source>
</evidence>
<dbReference type="PIR" id="E90850">
    <property type="entry name" value="E90850"/>
</dbReference>
<sequence>MLVTYRLPLTDRKVKEKQAMKQQKAMLIALIVICLIVIVTALVTRKDLCEVRIRTGQTEVAVFTAYEPEE</sequence>
<reference evidence="10 12" key="2">
    <citation type="submission" date="2016-10" db="EMBL/GenBank/DDBJ databases">
        <title>E. coli O157:H7 PA20.</title>
        <authorList>
            <person name="Uhlich G.A."/>
            <person name="Chen C.-Y."/>
            <person name="Paoli G."/>
        </authorList>
    </citation>
    <scope>NUCLEOTIDE SEQUENCE [LARGE SCALE GENOMIC DNA]</scope>
    <source>
        <strain evidence="10 12">PA20</strain>
    </source>
</reference>
<reference evidence="9 11" key="1">
    <citation type="journal article" date="2001" name="Nature">
        <title>Genome sequence of enterohaemorrhagic Escherichia coli O157:H7.</title>
        <authorList>
            <person name="Perna N.T."/>
            <person name="Plunkett G.III."/>
            <person name="Burland V."/>
            <person name="Mau B."/>
            <person name="Glasner J.D."/>
            <person name="Rose D.J."/>
            <person name="Mayhew G.F."/>
            <person name="Evans P.S."/>
            <person name="Gregor J."/>
            <person name="Kirkpatrick H.A."/>
            <person name="Posfai G."/>
            <person name="Hackett J."/>
            <person name="Klink S."/>
            <person name="Boutin A."/>
            <person name="Shao Y."/>
            <person name="Miller L."/>
            <person name="Grotbeck E.J."/>
            <person name="Davis N.W."/>
            <person name="Lim A."/>
            <person name="Dimalanta E."/>
            <person name="Potamousis K."/>
            <person name="Apodaca J."/>
            <person name="Anantharaman T.S."/>
            <person name="Lin J."/>
            <person name="Yen G."/>
            <person name="Schwartz D.C."/>
            <person name="Welch R.A."/>
            <person name="Blattner F.R."/>
        </authorList>
    </citation>
    <scope>NUCLEOTIDE SEQUENCE [LARGE SCALE GENOMIC DNA]</scope>
    <source>
        <strain evidence="9">EDL933</strain>
        <strain evidence="11">O157:H7 / EDL933 / ATCC 700927 / EHEC</strain>
    </source>
</reference>
<evidence type="ECO:0000256" key="3">
    <source>
        <dbReference type="ARBA" id="ARBA00022519"/>
    </source>
</evidence>